<evidence type="ECO:0000256" key="1">
    <source>
        <dbReference type="ARBA" id="ARBA00025758"/>
    </source>
</evidence>
<feature type="region of interest" description="Disordered" evidence="2">
    <location>
        <begin position="117"/>
        <end position="142"/>
    </location>
</feature>
<dbReference type="GO" id="GO:0000387">
    <property type="term" value="P:spliceosomal snRNP assembly"/>
    <property type="evidence" value="ECO:0007669"/>
    <property type="project" value="InterPro"/>
</dbReference>
<dbReference type="PANTHER" id="PTHR12794:SF0">
    <property type="entry name" value="GEM-ASSOCIATED PROTEIN 2"/>
    <property type="match status" value="1"/>
</dbReference>
<dbReference type="PANTHER" id="PTHR12794">
    <property type="entry name" value="GEMIN2"/>
    <property type="match status" value="1"/>
</dbReference>
<evidence type="ECO:0000313" key="4">
    <source>
        <dbReference type="Proteomes" id="UP000192596"/>
    </source>
</evidence>
<dbReference type="InterPro" id="IPR035426">
    <property type="entry name" value="Gemin2/Brr1"/>
</dbReference>
<comment type="caution">
    <text evidence="3">The sequence shown here is derived from an EMBL/GenBank/DDBJ whole genome shotgun (WGS) entry which is preliminary data.</text>
</comment>
<organism evidence="3 4">
    <name type="scientific">Cryoendolithus antarcticus</name>
    <dbReference type="NCBI Taxonomy" id="1507870"/>
    <lineage>
        <taxon>Eukaryota</taxon>
        <taxon>Fungi</taxon>
        <taxon>Dikarya</taxon>
        <taxon>Ascomycota</taxon>
        <taxon>Pezizomycotina</taxon>
        <taxon>Dothideomycetes</taxon>
        <taxon>Dothideomycetidae</taxon>
        <taxon>Cladosporiales</taxon>
        <taxon>Cladosporiaceae</taxon>
        <taxon>Cryoendolithus</taxon>
    </lineage>
</organism>
<reference evidence="4" key="1">
    <citation type="submission" date="2017-03" db="EMBL/GenBank/DDBJ databases">
        <title>Genomes of endolithic fungi from Antarctica.</title>
        <authorList>
            <person name="Coleine C."/>
            <person name="Masonjones S."/>
            <person name="Stajich J.E."/>
        </authorList>
    </citation>
    <scope>NUCLEOTIDE SEQUENCE [LARGE SCALE GENOMIC DNA]</scope>
    <source>
        <strain evidence="4">CCFEE 5527</strain>
    </source>
</reference>
<dbReference type="Pfam" id="PF04938">
    <property type="entry name" value="SIP1"/>
    <property type="match status" value="1"/>
</dbReference>
<dbReference type="GO" id="GO:0032797">
    <property type="term" value="C:SMN complex"/>
    <property type="evidence" value="ECO:0007669"/>
    <property type="project" value="TreeGrafter"/>
</dbReference>
<dbReference type="InParanoid" id="A0A1V8SCI7"/>
<name>A0A1V8SCI7_9PEZI</name>
<evidence type="ECO:0000256" key="2">
    <source>
        <dbReference type="SAM" id="MobiDB-lite"/>
    </source>
</evidence>
<accession>A0A1V8SCI7</accession>
<dbReference type="OrthoDB" id="428895at2759"/>
<sequence length="452" mass="49290">MGKRPRERDRPKAGPNAGYNPNKRILLSYDSEEETQVLDPAPCVDPRAVKSTSSTIAGARSRSLSDDKFTSAQTQADGGPAEWNAGEELPEDDDEYDPAALVMDSHGDNEIAGVSREEDVNVTPEDEQAIQASGKPGKNASTNQVPAIGSLAFQWDNEPEDGGESEVAEAMAYLKAVRQERQSIPLVLRAPYTDEDADIYEEGDSRGYFEDDCYIARPVMRPQPPLKAAVSPMEAYTNALSHRFKKVRARLHEAPDTTSTTDIKDSPSALDPKDGNKAYVACINAVRKTAPSPGQLIAMSNDTIFAMLELIDTHCLGQRKHITRNAGAWVMALFARLDDVGTMDGDQVSLLRELGKKAVIVQLSFVNAAAAMQLEEVAAQERYADDEAGVNLESDVTAVDSEQAEADIAQPTGEVDDTEHTLATLDMILTVVGEFFGQRDLLEFRRSWEPEG</sequence>
<gene>
    <name evidence="3" type="ORF">B0A48_17105</name>
</gene>
<dbReference type="GO" id="GO:0005634">
    <property type="term" value="C:nucleus"/>
    <property type="evidence" value="ECO:0007669"/>
    <property type="project" value="TreeGrafter"/>
</dbReference>
<evidence type="ECO:0000313" key="3">
    <source>
        <dbReference type="EMBL" id="OQN96531.1"/>
    </source>
</evidence>
<feature type="compositionally biased region" description="Basic and acidic residues" evidence="2">
    <location>
        <begin position="1"/>
        <end position="12"/>
    </location>
</feature>
<protein>
    <submittedName>
        <fullName evidence="3">Uncharacterized protein</fullName>
    </submittedName>
</protein>
<comment type="similarity">
    <text evidence="1">Belongs to the gemin-2 family.</text>
</comment>
<dbReference type="Proteomes" id="UP000192596">
    <property type="component" value="Unassembled WGS sequence"/>
</dbReference>
<dbReference type="Gene3D" id="1.20.58.1070">
    <property type="match status" value="1"/>
</dbReference>
<feature type="region of interest" description="Disordered" evidence="2">
    <location>
        <begin position="1"/>
        <end position="94"/>
    </location>
</feature>
<dbReference type="EMBL" id="NAJO01000065">
    <property type="protein sequence ID" value="OQN96531.1"/>
    <property type="molecule type" value="Genomic_DNA"/>
</dbReference>
<dbReference type="AlphaFoldDB" id="A0A1V8SCI7"/>
<dbReference type="STRING" id="1507870.A0A1V8SCI7"/>
<proteinExistence type="inferred from homology"/>
<keyword evidence="4" id="KW-1185">Reference proteome</keyword>